<organism evidence="2 3">
    <name type="scientific">Perkinsus olseni</name>
    <name type="common">Perkinsus atlanticus</name>
    <dbReference type="NCBI Taxonomy" id="32597"/>
    <lineage>
        <taxon>Eukaryota</taxon>
        <taxon>Sar</taxon>
        <taxon>Alveolata</taxon>
        <taxon>Perkinsozoa</taxon>
        <taxon>Perkinsea</taxon>
        <taxon>Perkinsida</taxon>
        <taxon>Perkinsidae</taxon>
        <taxon>Perkinsus</taxon>
    </lineage>
</organism>
<dbReference type="EMBL" id="JABAHT010000054">
    <property type="protein sequence ID" value="KAF4667440.1"/>
    <property type="molecule type" value="Genomic_DNA"/>
</dbReference>
<name>A0A7J6M8F1_PEROL</name>
<sequence>MKIDIGLKLHYLRSTCLQSLSTINMSSIIEVSSTSSISSEDAEEDPSPHPPSSPTDWLWTQLKDDGDDEYITAGSLKRLLGDGVSDGVIERMIGGKQKMSREEFDAVYKACGIEVDEHGLPIQATTTTSKSRYSQCFGNSS</sequence>
<evidence type="ECO:0000313" key="2">
    <source>
        <dbReference type="EMBL" id="KAF4667440.1"/>
    </source>
</evidence>
<protein>
    <submittedName>
        <fullName evidence="2">Uncharacterized protein</fullName>
    </submittedName>
</protein>
<dbReference type="Proteomes" id="UP000570595">
    <property type="component" value="Unassembled WGS sequence"/>
</dbReference>
<evidence type="ECO:0000313" key="3">
    <source>
        <dbReference type="Proteomes" id="UP000570595"/>
    </source>
</evidence>
<dbReference type="AlphaFoldDB" id="A0A7J6M8F1"/>
<comment type="caution">
    <text evidence="2">The sequence shown here is derived from an EMBL/GenBank/DDBJ whole genome shotgun (WGS) entry which is preliminary data.</text>
</comment>
<dbReference type="OrthoDB" id="10349023at2759"/>
<gene>
    <name evidence="2" type="ORF">FOZ61_008300</name>
</gene>
<accession>A0A7J6M8F1</accession>
<proteinExistence type="predicted"/>
<evidence type="ECO:0000256" key="1">
    <source>
        <dbReference type="SAM" id="MobiDB-lite"/>
    </source>
</evidence>
<reference evidence="2 3" key="1">
    <citation type="submission" date="2020-04" db="EMBL/GenBank/DDBJ databases">
        <title>Perkinsus olseni comparative genomics.</title>
        <authorList>
            <person name="Bogema D.R."/>
        </authorList>
    </citation>
    <scope>NUCLEOTIDE SEQUENCE [LARGE SCALE GENOMIC DNA]</scope>
    <source>
        <strain evidence="2">ATCC PRA-179</strain>
    </source>
</reference>
<feature type="region of interest" description="Disordered" evidence="1">
    <location>
        <begin position="34"/>
        <end position="60"/>
    </location>
</feature>